<organism evidence="6 7">
    <name type="scientific">Taylorella asinigenitalis (strain MCE3)</name>
    <dbReference type="NCBI Taxonomy" id="1008459"/>
    <lineage>
        <taxon>Bacteria</taxon>
        <taxon>Pseudomonadati</taxon>
        <taxon>Pseudomonadota</taxon>
        <taxon>Betaproteobacteria</taxon>
        <taxon>Burkholderiales</taxon>
        <taxon>Alcaligenaceae</taxon>
        <taxon>Taylorella</taxon>
    </lineage>
</organism>
<evidence type="ECO:0000256" key="2">
    <source>
        <dbReference type="ARBA" id="ARBA00023316"/>
    </source>
</evidence>
<evidence type="ECO:0000256" key="1">
    <source>
        <dbReference type="ARBA" id="ARBA00023239"/>
    </source>
</evidence>
<dbReference type="SUPFAM" id="SSF50685">
    <property type="entry name" value="Barwin-like endoglucanases"/>
    <property type="match status" value="1"/>
</dbReference>
<name>G4QDK8_TAYAM</name>
<proteinExistence type="inferred from homology"/>
<dbReference type="Proteomes" id="UP000009284">
    <property type="component" value="Chromosome"/>
</dbReference>
<dbReference type="Pfam" id="PF03330">
    <property type="entry name" value="DPBB_1"/>
    <property type="match status" value="1"/>
</dbReference>
<dbReference type="STRING" id="1008459.TASI_0236"/>
<dbReference type="NCBIfam" id="TIGR00413">
    <property type="entry name" value="rlpA"/>
    <property type="match status" value="1"/>
</dbReference>
<evidence type="ECO:0000313" key="7">
    <source>
        <dbReference type="Proteomes" id="UP000009284"/>
    </source>
</evidence>
<dbReference type="GO" id="GO:0008932">
    <property type="term" value="F:lytic endotransglycosylase activity"/>
    <property type="evidence" value="ECO:0007669"/>
    <property type="project" value="UniProtKB-UniRule"/>
</dbReference>
<dbReference type="CDD" id="cd22268">
    <property type="entry name" value="DPBB_RlpA-like"/>
    <property type="match status" value="1"/>
</dbReference>
<keyword evidence="2 3" id="KW-0961">Cell wall biogenesis/degradation</keyword>
<comment type="function">
    <text evidence="3">Lytic transglycosylase with a strong preference for naked glycan strands that lack stem peptides.</text>
</comment>
<reference evidence="6 7" key="2">
    <citation type="journal article" date="2012" name="PLoS ONE">
        <title>Genomic characterization of the taylorella genus.</title>
        <authorList>
            <person name="Hebert L."/>
            <person name="Moumen B."/>
            <person name="Pons N."/>
            <person name="Duquesne F."/>
            <person name="Breuil M.F."/>
            <person name="Goux D."/>
            <person name="Batto J.M."/>
            <person name="Laugier C."/>
            <person name="Renault P."/>
            <person name="Petry S."/>
        </authorList>
    </citation>
    <scope>NUCLEOTIDE SEQUENCE [LARGE SCALE GENOMIC DNA]</scope>
    <source>
        <strain evidence="6 7">MCE3</strain>
    </source>
</reference>
<evidence type="ECO:0000256" key="3">
    <source>
        <dbReference type="HAMAP-Rule" id="MF_02071"/>
    </source>
</evidence>
<evidence type="ECO:0000313" key="6">
    <source>
        <dbReference type="EMBL" id="AEP36025.1"/>
    </source>
</evidence>
<keyword evidence="7" id="KW-1185">Reference proteome</keyword>
<dbReference type="eggNOG" id="COG0797">
    <property type="taxonomic scope" value="Bacteria"/>
</dbReference>
<dbReference type="InterPro" id="IPR009009">
    <property type="entry name" value="RlpA-like_DPBB"/>
</dbReference>
<dbReference type="PANTHER" id="PTHR34183">
    <property type="entry name" value="ENDOLYTIC PEPTIDOGLYCAN TRANSGLYCOSYLASE RLPA"/>
    <property type="match status" value="1"/>
</dbReference>
<dbReference type="OrthoDB" id="9779128at2"/>
<feature type="domain" description="RlpA-like protein double-psi beta-barrel" evidence="5">
    <location>
        <begin position="58"/>
        <end position="147"/>
    </location>
</feature>
<dbReference type="GO" id="GO:0071555">
    <property type="term" value="P:cell wall organization"/>
    <property type="evidence" value="ECO:0007669"/>
    <property type="project" value="UniProtKB-KW"/>
</dbReference>
<sequence precursor="true">MDCKAYLSSILLGVGVALSAAAVADQPHFYHDSQAKKGKAYTVAGKAYRPFTKLKEYTQTGTASWYGPGFHGRLTANGQKYNQNALTAAHKELPFNSIVKVTSETTGKSVIVHINDRGPFHKNRIIDLSYAAAKQLGIHKKGTDKVTIELVGFKTENKKAK</sequence>
<dbReference type="InterPro" id="IPR012997">
    <property type="entry name" value="RplA"/>
</dbReference>
<dbReference type="HOGENOM" id="CLU_042923_6_4_4"/>
<dbReference type="AlphaFoldDB" id="G4QDK8"/>
<keyword evidence="1 3" id="KW-0456">Lyase</keyword>
<dbReference type="Gene3D" id="2.40.40.10">
    <property type="entry name" value="RlpA-like domain"/>
    <property type="match status" value="1"/>
</dbReference>
<dbReference type="GO" id="GO:0000270">
    <property type="term" value="P:peptidoglycan metabolic process"/>
    <property type="evidence" value="ECO:0007669"/>
    <property type="project" value="UniProtKB-UniRule"/>
</dbReference>
<comment type="similarity">
    <text evidence="3 4">Belongs to the RlpA family.</text>
</comment>
<dbReference type="RefSeq" id="WP_014110923.1">
    <property type="nucleotide sequence ID" value="NC_016043.1"/>
</dbReference>
<reference key="1">
    <citation type="submission" date="2011-09" db="EMBL/GenBank/DDBJ databases">
        <title>Genomic characterization of the Taylorella genus.</title>
        <authorList>
            <person name="Hebert L."/>
            <person name="Moumen B."/>
            <person name="Pons N."/>
            <person name="Duquesne F."/>
            <person name="Breuil M.-F."/>
            <person name="Goux D."/>
            <person name="Batto J.-M."/>
            <person name="Renault P."/>
            <person name="Laugier C."/>
            <person name="Petry S."/>
        </authorList>
    </citation>
    <scope>NUCLEOTIDE SEQUENCE</scope>
    <source>
        <strain>MCE3</strain>
    </source>
</reference>
<dbReference type="EC" id="4.2.2.-" evidence="3"/>
<protein>
    <recommendedName>
        <fullName evidence="3">Endolytic peptidoglycan transglycosylase RlpA</fullName>
        <ecNumber evidence="3">4.2.2.-</ecNumber>
    </recommendedName>
</protein>
<dbReference type="HAMAP" id="MF_02071">
    <property type="entry name" value="RlpA"/>
    <property type="match status" value="1"/>
</dbReference>
<dbReference type="KEGG" id="tas:TASI_0236"/>
<dbReference type="InterPro" id="IPR036908">
    <property type="entry name" value="RlpA-like_sf"/>
</dbReference>
<evidence type="ECO:0000256" key="4">
    <source>
        <dbReference type="RuleBase" id="RU003495"/>
    </source>
</evidence>
<keyword evidence="3" id="KW-0732">Signal</keyword>
<feature type="signal peptide" evidence="3">
    <location>
        <begin position="1"/>
        <end position="24"/>
    </location>
</feature>
<dbReference type="InterPro" id="IPR034718">
    <property type="entry name" value="RlpA"/>
</dbReference>
<evidence type="ECO:0000259" key="5">
    <source>
        <dbReference type="Pfam" id="PF03330"/>
    </source>
</evidence>
<dbReference type="EMBL" id="CP003059">
    <property type="protein sequence ID" value="AEP36025.1"/>
    <property type="molecule type" value="Genomic_DNA"/>
</dbReference>
<feature type="chain" id="PRO_5009991657" description="Endolytic peptidoglycan transglycosylase RlpA" evidence="3">
    <location>
        <begin position="25"/>
        <end position="161"/>
    </location>
</feature>
<keyword evidence="6" id="KW-0449">Lipoprotein</keyword>
<gene>
    <name evidence="3" type="primary">rlpA</name>
    <name evidence="6" type="ordered locus">TASI_0236</name>
</gene>
<dbReference type="PANTHER" id="PTHR34183:SF1">
    <property type="entry name" value="ENDOLYTIC PEPTIDOGLYCAN TRANSGLYCOSYLASE RLPA"/>
    <property type="match status" value="1"/>
</dbReference>
<accession>G4QDK8</accession>